<name>A0A2G5TB73_9PELO</name>
<gene>
    <name evidence="13" type="primary">Cnig_chr_V.g17891</name>
    <name evidence="13" type="ORF">B9Z55_017891</name>
</gene>
<dbReference type="PROSITE" id="PS00031">
    <property type="entry name" value="NUCLEAR_REC_DBD_1"/>
    <property type="match status" value="1"/>
</dbReference>
<keyword evidence="14" id="KW-1185">Reference proteome</keyword>
<evidence type="ECO:0000256" key="1">
    <source>
        <dbReference type="ARBA" id="ARBA00005993"/>
    </source>
</evidence>
<dbReference type="Pfam" id="PF00104">
    <property type="entry name" value="Hormone_recep"/>
    <property type="match status" value="1"/>
</dbReference>
<evidence type="ECO:0000259" key="12">
    <source>
        <dbReference type="PROSITE" id="PS51843"/>
    </source>
</evidence>
<proteinExistence type="inferred from homology"/>
<dbReference type="GO" id="GO:0003700">
    <property type="term" value="F:DNA-binding transcription factor activity"/>
    <property type="evidence" value="ECO:0007669"/>
    <property type="project" value="InterPro"/>
</dbReference>
<dbReference type="InterPro" id="IPR013088">
    <property type="entry name" value="Znf_NHR/GATA"/>
</dbReference>
<evidence type="ECO:0000256" key="8">
    <source>
        <dbReference type="ARBA" id="ARBA00023170"/>
    </source>
</evidence>
<dbReference type="PANTHER" id="PTHR45886:SF11">
    <property type="entry name" value="NUCLEAR HORMONE RECEPTOR FAMILY-RELATED"/>
    <property type="match status" value="1"/>
</dbReference>
<dbReference type="InterPro" id="IPR001628">
    <property type="entry name" value="Znf_hrmn_rcpt"/>
</dbReference>
<keyword evidence="3 10" id="KW-0863">Zinc-finger</keyword>
<dbReference type="GO" id="GO:0008270">
    <property type="term" value="F:zinc ion binding"/>
    <property type="evidence" value="ECO:0007669"/>
    <property type="project" value="UniProtKB-KW"/>
</dbReference>
<dbReference type="GO" id="GO:0043565">
    <property type="term" value="F:sequence-specific DNA binding"/>
    <property type="evidence" value="ECO:0007669"/>
    <property type="project" value="InterPro"/>
</dbReference>
<dbReference type="Gene3D" id="1.10.565.10">
    <property type="entry name" value="Retinoid X Receptor"/>
    <property type="match status" value="1"/>
</dbReference>
<dbReference type="OrthoDB" id="5789396at2759"/>
<dbReference type="PANTHER" id="PTHR45886">
    <property type="entry name" value="NUCLEAR HORMONE RECEPTOR FAMILY-RELATED-RELATED"/>
    <property type="match status" value="1"/>
</dbReference>
<dbReference type="PROSITE" id="PS51030">
    <property type="entry name" value="NUCLEAR_REC_DBD_2"/>
    <property type="match status" value="1"/>
</dbReference>
<feature type="domain" description="Nuclear receptor" evidence="11">
    <location>
        <begin position="19"/>
        <end position="88"/>
    </location>
</feature>
<dbReference type="InterPro" id="IPR035500">
    <property type="entry name" value="NHR-like_dom_sf"/>
</dbReference>
<dbReference type="InterPro" id="IPR000536">
    <property type="entry name" value="Nucl_hrmn_rcpt_lig-bd"/>
</dbReference>
<comment type="caution">
    <text evidence="13">The sequence shown here is derived from an EMBL/GenBank/DDBJ whole genome shotgun (WGS) entry which is preliminary data.</text>
</comment>
<dbReference type="Gene3D" id="3.30.50.10">
    <property type="entry name" value="Erythroid Transcription Factor GATA-1, subunit A"/>
    <property type="match status" value="1"/>
</dbReference>
<keyword evidence="7 10" id="KW-0804">Transcription</keyword>
<dbReference type="GO" id="GO:0005634">
    <property type="term" value="C:nucleus"/>
    <property type="evidence" value="ECO:0007669"/>
    <property type="project" value="UniProtKB-SubCell"/>
</dbReference>
<dbReference type="Pfam" id="PF00105">
    <property type="entry name" value="zf-C4"/>
    <property type="match status" value="1"/>
</dbReference>
<organism evidence="13 14">
    <name type="scientific">Caenorhabditis nigoni</name>
    <dbReference type="NCBI Taxonomy" id="1611254"/>
    <lineage>
        <taxon>Eukaryota</taxon>
        <taxon>Metazoa</taxon>
        <taxon>Ecdysozoa</taxon>
        <taxon>Nematoda</taxon>
        <taxon>Chromadorea</taxon>
        <taxon>Rhabditida</taxon>
        <taxon>Rhabditina</taxon>
        <taxon>Rhabditomorpha</taxon>
        <taxon>Rhabditoidea</taxon>
        <taxon>Rhabditidae</taxon>
        <taxon>Peloderinae</taxon>
        <taxon>Caenorhabditis</taxon>
    </lineage>
</organism>
<dbReference type="Proteomes" id="UP000230233">
    <property type="component" value="Chromosome V"/>
</dbReference>
<reference evidence="14" key="1">
    <citation type="submission" date="2017-10" db="EMBL/GenBank/DDBJ databases">
        <title>Rapid genome shrinkage in a self-fertile nematode reveals novel sperm competition proteins.</title>
        <authorList>
            <person name="Yin D."/>
            <person name="Schwarz E.M."/>
            <person name="Thomas C.G."/>
            <person name="Felde R.L."/>
            <person name="Korf I.F."/>
            <person name="Cutter A.D."/>
            <person name="Schartner C.M."/>
            <person name="Ralston E.J."/>
            <person name="Meyer B.J."/>
            <person name="Haag E.S."/>
        </authorList>
    </citation>
    <scope>NUCLEOTIDE SEQUENCE [LARGE SCALE GENOMIC DNA]</scope>
    <source>
        <strain evidence="14">JU1422</strain>
    </source>
</reference>
<keyword evidence="5 10" id="KW-0805">Transcription regulation</keyword>
<evidence type="ECO:0008006" key="15">
    <source>
        <dbReference type="Google" id="ProtNLM"/>
    </source>
</evidence>
<evidence type="ECO:0000256" key="2">
    <source>
        <dbReference type="ARBA" id="ARBA00022723"/>
    </source>
</evidence>
<dbReference type="SUPFAM" id="SSF48508">
    <property type="entry name" value="Nuclear receptor ligand-binding domain"/>
    <property type="match status" value="1"/>
</dbReference>
<evidence type="ECO:0000256" key="6">
    <source>
        <dbReference type="ARBA" id="ARBA00023125"/>
    </source>
</evidence>
<evidence type="ECO:0000256" key="3">
    <source>
        <dbReference type="ARBA" id="ARBA00022771"/>
    </source>
</evidence>
<dbReference type="STRING" id="1611254.A0A2G5TB73"/>
<dbReference type="PRINTS" id="PR00047">
    <property type="entry name" value="STROIDFINGER"/>
</dbReference>
<keyword evidence="6 10" id="KW-0238">DNA-binding</keyword>
<dbReference type="AlphaFoldDB" id="A0A2G5TB73"/>
<evidence type="ECO:0000313" key="13">
    <source>
        <dbReference type="EMBL" id="PIC24635.1"/>
    </source>
</evidence>
<evidence type="ECO:0000256" key="7">
    <source>
        <dbReference type="ARBA" id="ARBA00023163"/>
    </source>
</evidence>
<dbReference type="SMART" id="SM00399">
    <property type="entry name" value="ZnF_C4"/>
    <property type="match status" value="1"/>
</dbReference>
<feature type="domain" description="NR LBD" evidence="12">
    <location>
        <begin position="116"/>
        <end position="342"/>
    </location>
</feature>
<evidence type="ECO:0000256" key="10">
    <source>
        <dbReference type="RuleBase" id="RU004334"/>
    </source>
</evidence>
<evidence type="ECO:0000259" key="11">
    <source>
        <dbReference type="PROSITE" id="PS51030"/>
    </source>
</evidence>
<keyword evidence="4 10" id="KW-0862">Zinc</keyword>
<comment type="similarity">
    <text evidence="1 10">Belongs to the nuclear hormone receptor family.</text>
</comment>
<dbReference type="PROSITE" id="PS51843">
    <property type="entry name" value="NR_LBD"/>
    <property type="match status" value="1"/>
</dbReference>
<keyword evidence="8 10" id="KW-0675">Receptor</keyword>
<dbReference type="SUPFAM" id="SSF57716">
    <property type="entry name" value="Glucocorticoid receptor-like (DNA-binding domain)"/>
    <property type="match status" value="1"/>
</dbReference>
<evidence type="ECO:0000256" key="5">
    <source>
        <dbReference type="ARBA" id="ARBA00023015"/>
    </source>
</evidence>
<keyword evidence="2 10" id="KW-0479">Metal-binding</keyword>
<evidence type="ECO:0000256" key="4">
    <source>
        <dbReference type="ARBA" id="ARBA00022833"/>
    </source>
</evidence>
<keyword evidence="9 10" id="KW-0539">Nucleus</keyword>
<sequence>MQAGNISEHFLLMRMNRQPTYCAICNKADGGFNYGASCCNSCKMFFRRAAQHPNFPTHCKNTNSCVGCRFCRYQRCLAAGMVWKDPTPVMRDITPTIKHLAKLDNHRQNVFLNYVAMDNLTLDELIESNSVNYTLKQHGVQLDVFNWATLKHTTSVVFMKNFDFVPLLDSEDLKVYVKQMYKPFMMFCTAMRCYTNRRECAEFPEGLDILPQQLTSQFINCPEVLLKVRCPIVNRLKELNIIYEEFLMVTAIFICNPVSSKLSPNGQTIISRSQKKYASILMQYCLIKYQNSGPSRFSDLLSLFDTINNTAKNLDNVLIQSFGTFQPKRQKVFDDMMKAVLE</sequence>
<dbReference type="EMBL" id="PDUG01000005">
    <property type="protein sequence ID" value="PIC24635.1"/>
    <property type="molecule type" value="Genomic_DNA"/>
</dbReference>
<accession>A0A2G5TB73</accession>
<dbReference type="SMART" id="SM00430">
    <property type="entry name" value="HOLI"/>
    <property type="match status" value="1"/>
</dbReference>
<comment type="subcellular location">
    <subcellularLocation>
        <location evidence="10">Nucleus</location>
    </subcellularLocation>
</comment>
<evidence type="ECO:0000313" key="14">
    <source>
        <dbReference type="Proteomes" id="UP000230233"/>
    </source>
</evidence>
<protein>
    <recommendedName>
        <fullName evidence="15">Nuclear receptor domain-containing protein</fullName>
    </recommendedName>
</protein>
<evidence type="ECO:0000256" key="9">
    <source>
        <dbReference type="ARBA" id="ARBA00023242"/>
    </source>
</evidence>